<dbReference type="EnsemblBacteria" id="ABM79906">
    <property type="protein sequence ID" value="ABM79906"/>
    <property type="gene ID" value="Hbut_0028"/>
</dbReference>
<sequence length="153" mass="17426">MPLNIVLTLTQPRVKGSLLKRWPKRREFLLYYLLVLYSKATGKKCMNRGEYVELLAPVAGSKNLASRIVKILVRQGFLERVKPLVYCVKPLDEVLGVTLVNYVAGRLRRKGINVNVEDRKLVVAGEECEKLKVLMNIGILECKDFAELLQGQR</sequence>
<dbReference type="AlphaFoldDB" id="A2BIV0"/>
<proteinExistence type="predicted"/>
<reference evidence="1 2" key="1">
    <citation type="journal article" date="2007" name="Archaea">
        <title>The genome of Hyperthermus butylicus: a sulfur-reducing, peptide fermenting, neutrophilic Crenarchaeote growing up to 108 degrees C.</title>
        <authorList>
            <person name="Brugger K."/>
            <person name="Chen L."/>
            <person name="Stark M."/>
            <person name="Zibat A."/>
            <person name="Redder P."/>
            <person name="Ruepp A."/>
            <person name="Awayez M."/>
            <person name="She Q."/>
            <person name="Garrett R.A."/>
            <person name="Klenk H.P."/>
        </authorList>
    </citation>
    <scope>NUCLEOTIDE SEQUENCE [LARGE SCALE GENOMIC DNA]</scope>
    <source>
        <strain evidence="2">DSM 5456 / JCM 9403 / PLM1-5</strain>
    </source>
</reference>
<dbReference type="STRING" id="415426.Hbut_0028"/>
<keyword evidence="2" id="KW-1185">Reference proteome</keyword>
<evidence type="ECO:0000313" key="1">
    <source>
        <dbReference type="EMBL" id="ABM79906.1"/>
    </source>
</evidence>
<evidence type="ECO:0000313" key="2">
    <source>
        <dbReference type="Proteomes" id="UP000002593"/>
    </source>
</evidence>
<accession>A2BIV0</accession>
<protein>
    <submittedName>
        <fullName evidence="1">Uncharacterized protein</fullName>
    </submittedName>
</protein>
<gene>
    <name evidence="1" type="ordered locus">Hbut_0028</name>
</gene>
<organism evidence="1 2">
    <name type="scientific">Hyperthermus butylicus (strain DSM 5456 / JCM 9403 / PLM1-5)</name>
    <dbReference type="NCBI Taxonomy" id="415426"/>
    <lineage>
        <taxon>Archaea</taxon>
        <taxon>Thermoproteota</taxon>
        <taxon>Thermoprotei</taxon>
        <taxon>Desulfurococcales</taxon>
        <taxon>Pyrodictiaceae</taxon>
        <taxon>Hyperthermus</taxon>
    </lineage>
</organism>
<name>A2BIV0_HYPBU</name>
<dbReference type="eggNOG" id="arCOG07216">
    <property type="taxonomic scope" value="Archaea"/>
</dbReference>
<dbReference type="KEGG" id="hbu:Hbut_0028"/>
<dbReference type="HOGENOM" id="CLU_1709098_0_0_2"/>
<dbReference type="Proteomes" id="UP000002593">
    <property type="component" value="Chromosome"/>
</dbReference>
<dbReference type="EMBL" id="CP000493">
    <property type="protein sequence ID" value="ABM79906.1"/>
    <property type="molecule type" value="Genomic_DNA"/>
</dbReference>